<evidence type="ECO:0000256" key="1">
    <source>
        <dbReference type="SAM" id="SignalP"/>
    </source>
</evidence>
<evidence type="ECO:0000313" key="3">
    <source>
        <dbReference type="Proteomes" id="UP001158067"/>
    </source>
</evidence>
<feature type="chain" id="PRO_5046996510" evidence="1">
    <location>
        <begin position="23"/>
        <end position="562"/>
    </location>
</feature>
<name>A0ABY1QJ03_9BACT</name>
<dbReference type="EMBL" id="FXUG01000012">
    <property type="protein sequence ID" value="SMP69384.1"/>
    <property type="molecule type" value="Genomic_DNA"/>
</dbReference>
<gene>
    <name evidence="2" type="ORF">SAMN06265222_11224</name>
</gene>
<dbReference type="Proteomes" id="UP001158067">
    <property type="component" value="Unassembled WGS sequence"/>
</dbReference>
<feature type="signal peptide" evidence="1">
    <location>
        <begin position="1"/>
        <end position="22"/>
    </location>
</feature>
<reference evidence="2 3" key="1">
    <citation type="submission" date="2017-05" db="EMBL/GenBank/DDBJ databases">
        <authorList>
            <person name="Varghese N."/>
            <person name="Submissions S."/>
        </authorList>
    </citation>
    <scope>NUCLEOTIDE SEQUENCE [LARGE SCALE GENOMIC DNA]</scope>
    <source>
        <strain evidence="2 3">DSM 25457</strain>
    </source>
</reference>
<keyword evidence="3" id="KW-1185">Reference proteome</keyword>
<accession>A0ABY1QJ03</accession>
<proteinExistence type="predicted"/>
<comment type="caution">
    <text evidence="2">The sequence shown here is derived from an EMBL/GenBank/DDBJ whole genome shotgun (WGS) entry which is preliminary data.</text>
</comment>
<evidence type="ECO:0000313" key="2">
    <source>
        <dbReference type="EMBL" id="SMP69384.1"/>
    </source>
</evidence>
<keyword evidence="1" id="KW-0732">Signal</keyword>
<organism evidence="2 3">
    <name type="scientific">Neorhodopirellula lusitana</name>
    <dbReference type="NCBI Taxonomy" id="445327"/>
    <lineage>
        <taxon>Bacteria</taxon>
        <taxon>Pseudomonadati</taxon>
        <taxon>Planctomycetota</taxon>
        <taxon>Planctomycetia</taxon>
        <taxon>Pirellulales</taxon>
        <taxon>Pirellulaceae</taxon>
        <taxon>Neorhodopirellula</taxon>
    </lineage>
</organism>
<sequence length="562" mass="63038">MPTARSILLCLGCLIFTGAAHTGSADETTPQRKKTAGRRVARETASMAGYLLAPNKKVADQYDGGYSMYVNAWPLLDQYPGRRFQTGLFGTWMFPTQESKPEERFYTDIEGGLGWWRDTRFATETPKFIVGAVALNFTEWANGPGAGKGRDWDNPRGKYGIAQLSQNVLWPPDGLNLRQGTSNQMFGYGYLPLPLTEKKSTTKGKAVTTGEQSWTLFLNTKNFKGPVAFVTPYFWSKPSVEKPQWDGMFLDSRPANPNRHLQMETQHIPAKIRQAENGDHYARVAPVYYPADENGDTIGVHRIMSYRRKAMWDRVEKWFSGGDPADTNVDTKAGFLHRFTGQGSATWRIHESTTPKEERVLVDWTAFATPTLINDDSFGYHWDRDWVQQVAGPTNPSSQLNRLPQYFKQVTKANGRSSWTTVKESEVPAETQLQAADFTPPKRPKAEAYETPTAADSCWKSPGPVAGPFQAFPGDGSVVTYYWYRFADQPALLNADLTDTEREAMQLKAEKLHQHWTKDKEYLPAPRIGELAELAPALIVTPPKGFEVGYVPIATRQAAINK</sequence>
<dbReference type="RefSeq" id="WP_283434166.1">
    <property type="nucleotide sequence ID" value="NZ_FXUG01000012.1"/>
</dbReference>
<protein>
    <submittedName>
        <fullName evidence="2">Uncharacterized protein</fullName>
    </submittedName>
</protein>